<keyword evidence="1" id="KW-0732">Signal</keyword>
<evidence type="ECO:0000313" key="2">
    <source>
        <dbReference type="EMBL" id="PXY46538.1"/>
    </source>
</evidence>
<dbReference type="AlphaFoldDB" id="A0A2V4C5C6"/>
<name>A0A2V4C5C6_9FLAO</name>
<organism evidence="2 3">
    <name type="scientific">Flavobacterium hydrophilum</name>
    <dbReference type="NCBI Taxonomy" id="2211445"/>
    <lineage>
        <taxon>Bacteria</taxon>
        <taxon>Pseudomonadati</taxon>
        <taxon>Bacteroidota</taxon>
        <taxon>Flavobacteriia</taxon>
        <taxon>Flavobacteriales</taxon>
        <taxon>Flavobacteriaceae</taxon>
        <taxon>Flavobacterium</taxon>
    </lineage>
</organism>
<dbReference type="Proteomes" id="UP000247681">
    <property type="component" value="Unassembled WGS sequence"/>
</dbReference>
<protein>
    <recommendedName>
        <fullName evidence="4">NlpE N-terminal domain-containing protein</fullName>
    </recommendedName>
</protein>
<feature type="signal peptide" evidence="1">
    <location>
        <begin position="1"/>
        <end position="18"/>
    </location>
</feature>
<evidence type="ECO:0008006" key="4">
    <source>
        <dbReference type="Google" id="ProtNLM"/>
    </source>
</evidence>
<evidence type="ECO:0000313" key="3">
    <source>
        <dbReference type="Proteomes" id="UP000247681"/>
    </source>
</evidence>
<keyword evidence="3" id="KW-1185">Reference proteome</keyword>
<feature type="chain" id="PRO_5015847920" description="NlpE N-terminal domain-containing protein" evidence="1">
    <location>
        <begin position="19"/>
        <end position="142"/>
    </location>
</feature>
<dbReference type="EMBL" id="QJHL01000001">
    <property type="protein sequence ID" value="PXY46538.1"/>
    <property type="molecule type" value="Genomic_DNA"/>
</dbReference>
<comment type="caution">
    <text evidence="2">The sequence shown here is derived from an EMBL/GenBank/DDBJ whole genome shotgun (WGS) entry which is preliminary data.</text>
</comment>
<accession>A0A2V4C5C6</accession>
<evidence type="ECO:0000256" key="1">
    <source>
        <dbReference type="SAM" id="SignalP"/>
    </source>
</evidence>
<proteinExistence type="predicted"/>
<dbReference type="RefSeq" id="WP_110345546.1">
    <property type="nucleotide sequence ID" value="NZ_QJHL01000001.1"/>
</dbReference>
<gene>
    <name evidence="2" type="ORF">DMB68_05040</name>
</gene>
<sequence>MKLLISTLFLLCNISLFAQSNQFAGIYTRTLGEEGKHLIEYKLTLNPDGTFVFHSYSKVKGGIPPEANKYGKGKWTAKDNLISFLTKKQEDFDDKYTLDFNNSTARFITKNPRDKSDKVVKTKLQFLESDISWMQRIDLFKI</sequence>
<dbReference type="OrthoDB" id="1442373at2"/>
<reference evidence="2 3" key="1">
    <citation type="submission" date="2018-05" db="EMBL/GenBank/DDBJ databases">
        <title>Flavobacterium sp. strain IMCC34758, incomplete genome.</title>
        <authorList>
            <person name="Joung Y."/>
        </authorList>
    </citation>
    <scope>NUCLEOTIDE SEQUENCE [LARGE SCALE GENOMIC DNA]</scope>
    <source>
        <strain evidence="2 3">IMCC34758</strain>
    </source>
</reference>